<dbReference type="Proteomes" id="UP001054837">
    <property type="component" value="Unassembled WGS sequence"/>
</dbReference>
<sequence length="100" mass="11663">MRGVEATLKRKRRAFQNFPESISTSSKQRVPSPHWSGFHFLSNGKVNRRACRRRSPKTCPAPSEARINKWTKHRARRLCTGPQFTCPTVTTFSFHLCFYH</sequence>
<evidence type="ECO:0000313" key="1">
    <source>
        <dbReference type="EMBL" id="GIY62399.1"/>
    </source>
</evidence>
<dbReference type="EMBL" id="BPLQ01012086">
    <property type="protein sequence ID" value="GIY62399.1"/>
    <property type="molecule type" value="Genomic_DNA"/>
</dbReference>
<protein>
    <submittedName>
        <fullName evidence="1">Uncharacterized protein</fullName>
    </submittedName>
</protein>
<gene>
    <name evidence="1" type="ORF">CDAR_50361</name>
</gene>
<reference evidence="1 2" key="1">
    <citation type="submission" date="2021-06" db="EMBL/GenBank/DDBJ databases">
        <title>Caerostris darwini draft genome.</title>
        <authorList>
            <person name="Kono N."/>
            <person name="Arakawa K."/>
        </authorList>
    </citation>
    <scope>NUCLEOTIDE SEQUENCE [LARGE SCALE GENOMIC DNA]</scope>
</reference>
<comment type="caution">
    <text evidence="1">The sequence shown here is derived from an EMBL/GenBank/DDBJ whole genome shotgun (WGS) entry which is preliminary data.</text>
</comment>
<dbReference type="AlphaFoldDB" id="A0AAV4UXK8"/>
<keyword evidence="2" id="KW-1185">Reference proteome</keyword>
<accession>A0AAV4UXK8</accession>
<proteinExistence type="predicted"/>
<organism evidence="1 2">
    <name type="scientific">Caerostris darwini</name>
    <dbReference type="NCBI Taxonomy" id="1538125"/>
    <lineage>
        <taxon>Eukaryota</taxon>
        <taxon>Metazoa</taxon>
        <taxon>Ecdysozoa</taxon>
        <taxon>Arthropoda</taxon>
        <taxon>Chelicerata</taxon>
        <taxon>Arachnida</taxon>
        <taxon>Araneae</taxon>
        <taxon>Araneomorphae</taxon>
        <taxon>Entelegynae</taxon>
        <taxon>Araneoidea</taxon>
        <taxon>Araneidae</taxon>
        <taxon>Caerostris</taxon>
    </lineage>
</organism>
<evidence type="ECO:0000313" key="2">
    <source>
        <dbReference type="Proteomes" id="UP001054837"/>
    </source>
</evidence>
<name>A0AAV4UXK8_9ARAC</name>